<dbReference type="InterPro" id="IPR000182">
    <property type="entry name" value="GNAT_dom"/>
</dbReference>
<evidence type="ECO:0000259" key="1">
    <source>
        <dbReference type="PROSITE" id="PS51186"/>
    </source>
</evidence>
<name>A0A971M3W1_9BACT</name>
<dbReference type="GO" id="GO:0016747">
    <property type="term" value="F:acyltransferase activity, transferring groups other than amino-acyl groups"/>
    <property type="evidence" value="ECO:0007669"/>
    <property type="project" value="InterPro"/>
</dbReference>
<dbReference type="SUPFAM" id="SSF55729">
    <property type="entry name" value="Acyl-CoA N-acyltransferases (Nat)"/>
    <property type="match status" value="1"/>
</dbReference>
<evidence type="ECO:0000313" key="2">
    <source>
        <dbReference type="EMBL" id="NLW34839.1"/>
    </source>
</evidence>
<comment type="caution">
    <text evidence="2">The sequence shown here is derived from an EMBL/GenBank/DDBJ whole genome shotgun (WGS) entry which is preliminary data.</text>
</comment>
<accession>A0A971M3W1</accession>
<dbReference type="Pfam" id="PF13508">
    <property type="entry name" value="Acetyltransf_7"/>
    <property type="match status" value="1"/>
</dbReference>
<dbReference type="AlphaFoldDB" id="A0A971M3W1"/>
<feature type="non-terminal residue" evidence="2">
    <location>
        <position position="172"/>
    </location>
</feature>
<dbReference type="InterPro" id="IPR016181">
    <property type="entry name" value="Acyl_CoA_acyltransferase"/>
</dbReference>
<sequence length="172" mass="20259">MDLIGFQNAYDLFGFWKEGVFEVKDPYEIHPVVNDGSQRYKGVIPDDRYHEPYMLMDELLEEMKRMRVYGHRKDLKLLGVMAKEPVKDVTLIRHAYVAMEHQGKGIGSRLLTFIENQVTTEWLLIGTWKAAAWAIDFYKKHGYALMDNKDELLRRYWDIPDRQIETSCVLGK</sequence>
<reference evidence="2" key="1">
    <citation type="journal article" date="2020" name="Biotechnol. Biofuels">
        <title>New insights from the biogas microbiome by comprehensive genome-resolved metagenomics of nearly 1600 species originating from multiple anaerobic digesters.</title>
        <authorList>
            <person name="Campanaro S."/>
            <person name="Treu L."/>
            <person name="Rodriguez-R L.M."/>
            <person name="Kovalovszki A."/>
            <person name="Ziels R.M."/>
            <person name="Maus I."/>
            <person name="Zhu X."/>
            <person name="Kougias P.G."/>
            <person name="Basile A."/>
            <person name="Luo G."/>
            <person name="Schluter A."/>
            <person name="Konstantinidis K.T."/>
            <person name="Angelidaki I."/>
        </authorList>
    </citation>
    <scope>NUCLEOTIDE SEQUENCE</scope>
    <source>
        <strain evidence="2">AS06rmzACSIP_7</strain>
    </source>
</reference>
<feature type="domain" description="N-acetyltransferase" evidence="1">
    <location>
        <begin position="27"/>
        <end position="162"/>
    </location>
</feature>
<gene>
    <name evidence="2" type="ORF">GXY80_05070</name>
</gene>
<dbReference type="PROSITE" id="PS51186">
    <property type="entry name" value="GNAT"/>
    <property type="match status" value="1"/>
</dbReference>
<organism evidence="2 3">
    <name type="scientific">Syntrophorhabdus aromaticivorans</name>
    <dbReference type="NCBI Taxonomy" id="328301"/>
    <lineage>
        <taxon>Bacteria</taxon>
        <taxon>Pseudomonadati</taxon>
        <taxon>Thermodesulfobacteriota</taxon>
        <taxon>Syntrophorhabdia</taxon>
        <taxon>Syntrophorhabdales</taxon>
        <taxon>Syntrophorhabdaceae</taxon>
        <taxon>Syntrophorhabdus</taxon>
    </lineage>
</organism>
<dbReference type="EMBL" id="JAAYEE010000085">
    <property type="protein sequence ID" value="NLW34839.1"/>
    <property type="molecule type" value="Genomic_DNA"/>
</dbReference>
<dbReference type="Proteomes" id="UP000777265">
    <property type="component" value="Unassembled WGS sequence"/>
</dbReference>
<protein>
    <submittedName>
        <fullName evidence="2">GNAT family N-acetyltransferase</fullName>
    </submittedName>
</protein>
<reference evidence="2" key="2">
    <citation type="submission" date="2020-01" db="EMBL/GenBank/DDBJ databases">
        <authorList>
            <person name="Campanaro S."/>
        </authorList>
    </citation>
    <scope>NUCLEOTIDE SEQUENCE</scope>
    <source>
        <strain evidence="2">AS06rmzACSIP_7</strain>
    </source>
</reference>
<dbReference type="Gene3D" id="3.40.630.30">
    <property type="match status" value="1"/>
</dbReference>
<evidence type="ECO:0000313" key="3">
    <source>
        <dbReference type="Proteomes" id="UP000777265"/>
    </source>
</evidence>
<proteinExistence type="predicted"/>